<dbReference type="EMBL" id="QOCW01000001">
    <property type="protein sequence ID" value="RBW71571.1"/>
    <property type="molecule type" value="Genomic_DNA"/>
</dbReference>
<evidence type="ECO:0000256" key="3">
    <source>
        <dbReference type="ARBA" id="ARBA00022729"/>
    </source>
</evidence>
<dbReference type="Gene3D" id="3.40.190.10">
    <property type="entry name" value="Periplasmic binding protein-like II"/>
    <property type="match status" value="2"/>
</dbReference>
<gene>
    <name evidence="10" type="ORF">DS031_02140</name>
</gene>
<dbReference type="PANTHER" id="PTHR35936:SF34">
    <property type="entry name" value="ABC TRANSPORTER EXTRACELLULAR-BINDING PROTEIN YCKB-RELATED"/>
    <property type="match status" value="1"/>
</dbReference>
<keyword evidence="3 7" id="KW-0732">Signal</keyword>
<keyword evidence="11" id="KW-1185">Reference proteome</keyword>
<evidence type="ECO:0000256" key="7">
    <source>
        <dbReference type="SAM" id="SignalP"/>
    </source>
</evidence>
<dbReference type="OrthoDB" id="9774451at2"/>
<dbReference type="SMART" id="SM00062">
    <property type="entry name" value="PBPb"/>
    <property type="match status" value="1"/>
</dbReference>
<sequence>MNKKKIGFLLTFFFLSILLLSACGSSESTNEQPEEGSGEESASNLELNEEGVFHFVASGEFKPFSYFDENGELTGFDVEIGKALAEEMGLEAKAEATPFSGMIAGINADRFDAAVASMGITEERAQKVDFSDPYYISGAQVFTRPDSDIQGLDDLNDETEVAVGLATTYETLAKDYTTNIQTYDSDVTALRALDQGEHDAVITDLIVGEIAIEESGFSLEPRGEVAGVDEMAVAVKKGDENLLQEINRALEAIKENGTYLEISEKYFGRDISKQPES</sequence>
<comment type="caution">
    <text evidence="10">The sequence shown here is derived from an EMBL/GenBank/DDBJ whole genome shotgun (WGS) entry which is preliminary data.</text>
</comment>
<evidence type="ECO:0000256" key="6">
    <source>
        <dbReference type="RuleBase" id="RU003744"/>
    </source>
</evidence>
<dbReference type="SUPFAM" id="SSF53850">
    <property type="entry name" value="Periplasmic binding protein-like II"/>
    <property type="match status" value="1"/>
</dbReference>
<dbReference type="RefSeq" id="WP_113804273.1">
    <property type="nucleotide sequence ID" value="NZ_QOCW01000001.1"/>
</dbReference>
<dbReference type="InterPro" id="IPR001320">
    <property type="entry name" value="Iontro_rcpt_C"/>
</dbReference>
<feature type="domain" description="Ionotropic glutamate receptor C-terminal" evidence="9">
    <location>
        <begin position="54"/>
        <end position="269"/>
    </location>
</feature>
<evidence type="ECO:0000313" key="10">
    <source>
        <dbReference type="EMBL" id="RBW71571.1"/>
    </source>
</evidence>
<dbReference type="AlphaFoldDB" id="A0A366Y5T6"/>
<keyword evidence="4" id="KW-0564">Palmitate</keyword>
<feature type="domain" description="Solute-binding protein family 3/N-terminal" evidence="8">
    <location>
        <begin position="52"/>
        <end position="270"/>
    </location>
</feature>
<organism evidence="10 11">
    <name type="scientific">Bacillus taeanensis</name>
    <dbReference type="NCBI Taxonomy" id="273032"/>
    <lineage>
        <taxon>Bacteria</taxon>
        <taxon>Bacillati</taxon>
        <taxon>Bacillota</taxon>
        <taxon>Bacilli</taxon>
        <taxon>Bacillales</taxon>
        <taxon>Bacillaceae</taxon>
        <taxon>Bacillus</taxon>
    </lineage>
</organism>
<evidence type="ECO:0000256" key="1">
    <source>
        <dbReference type="ARBA" id="ARBA00004193"/>
    </source>
</evidence>
<dbReference type="InterPro" id="IPR018313">
    <property type="entry name" value="SBP_3_CS"/>
</dbReference>
<comment type="similarity">
    <text evidence="2 6">Belongs to the bacterial solute-binding protein 3 family.</text>
</comment>
<dbReference type="Pfam" id="PF00497">
    <property type="entry name" value="SBP_bac_3"/>
    <property type="match status" value="1"/>
</dbReference>
<evidence type="ECO:0000256" key="5">
    <source>
        <dbReference type="ARBA" id="ARBA00023288"/>
    </source>
</evidence>
<proteinExistence type="inferred from homology"/>
<dbReference type="SMART" id="SM00079">
    <property type="entry name" value="PBPe"/>
    <property type="match status" value="1"/>
</dbReference>
<dbReference type="GO" id="GO:0015276">
    <property type="term" value="F:ligand-gated monoatomic ion channel activity"/>
    <property type="evidence" value="ECO:0007669"/>
    <property type="project" value="InterPro"/>
</dbReference>
<dbReference type="InterPro" id="IPR001638">
    <property type="entry name" value="Solute-binding_3/MltF_N"/>
</dbReference>
<keyword evidence="5" id="KW-0449">Lipoprotein</keyword>
<evidence type="ECO:0000259" key="9">
    <source>
        <dbReference type="SMART" id="SM00079"/>
    </source>
</evidence>
<feature type="chain" id="PRO_5038807694" evidence="7">
    <location>
        <begin position="23"/>
        <end position="277"/>
    </location>
</feature>
<reference evidence="10 11" key="1">
    <citation type="submission" date="2018-07" db="EMBL/GenBank/DDBJ databases">
        <title>Lottiidibacillus patelloidae gen. nov., sp. nov., isolated from the intestinal tract of a marine limpet and the reclassification of B. taeanensis BH030017T, B. algicola KMM 3737T and B. hwajinpoensis SW-72T as genus Lottiidibacillus.</title>
        <authorList>
            <person name="Liu R."/>
            <person name="Huang Z."/>
        </authorList>
    </citation>
    <scope>NUCLEOTIDE SEQUENCE [LARGE SCALE GENOMIC DNA]</scope>
    <source>
        <strain evidence="10 11">BH030017</strain>
    </source>
</reference>
<dbReference type="GO" id="GO:0005886">
    <property type="term" value="C:plasma membrane"/>
    <property type="evidence" value="ECO:0007669"/>
    <property type="project" value="UniProtKB-SubCell"/>
</dbReference>
<evidence type="ECO:0000313" key="11">
    <source>
        <dbReference type="Proteomes" id="UP000253314"/>
    </source>
</evidence>
<feature type="signal peptide" evidence="7">
    <location>
        <begin position="1"/>
        <end position="22"/>
    </location>
</feature>
<dbReference type="PANTHER" id="PTHR35936">
    <property type="entry name" value="MEMBRANE-BOUND LYTIC MUREIN TRANSGLYCOSYLASE F"/>
    <property type="match status" value="1"/>
</dbReference>
<protein>
    <submittedName>
        <fullName evidence="10">Amino acid ABC transporter substrate-binding protein</fullName>
    </submittedName>
</protein>
<dbReference type="PROSITE" id="PS51257">
    <property type="entry name" value="PROKAR_LIPOPROTEIN"/>
    <property type="match status" value="1"/>
</dbReference>
<dbReference type="Proteomes" id="UP000253314">
    <property type="component" value="Unassembled WGS sequence"/>
</dbReference>
<evidence type="ECO:0000256" key="4">
    <source>
        <dbReference type="ARBA" id="ARBA00023139"/>
    </source>
</evidence>
<accession>A0A366Y5T6</accession>
<name>A0A366Y5T6_9BACI</name>
<evidence type="ECO:0000256" key="2">
    <source>
        <dbReference type="ARBA" id="ARBA00010333"/>
    </source>
</evidence>
<dbReference type="PROSITE" id="PS01039">
    <property type="entry name" value="SBP_BACTERIAL_3"/>
    <property type="match status" value="1"/>
</dbReference>
<evidence type="ECO:0000259" key="8">
    <source>
        <dbReference type="SMART" id="SM00062"/>
    </source>
</evidence>
<comment type="subcellular location">
    <subcellularLocation>
        <location evidence="1">Cell membrane</location>
        <topology evidence="1">Lipid-anchor</topology>
    </subcellularLocation>
</comment>